<dbReference type="EMBL" id="LAZR01024891">
    <property type="protein sequence ID" value="KKL73662.1"/>
    <property type="molecule type" value="Genomic_DNA"/>
</dbReference>
<protein>
    <recommendedName>
        <fullName evidence="2">STAS domain-containing protein</fullName>
    </recommendedName>
</protein>
<organism evidence="3">
    <name type="scientific">marine sediment metagenome</name>
    <dbReference type="NCBI Taxonomy" id="412755"/>
    <lineage>
        <taxon>unclassified sequences</taxon>
        <taxon>metagenomes</taxon>
        <taxon>ecological metagenomes</taxon>
    </lineage>
</organism>
<dbReference type="InterPro" id="IPR003658">
    <property type="entry name" value="Anti-sigma_ant"/>
</dbReference>
<comment type="caution">
    <text evidence="3">The sequence shown here is derived from an EMBL/GenBank/DDBJ whole genome shotgun (WGS) entry which is preliminary data.</text>
</comment>
<comment type="similarity">
    <text evidence="1">Belongs to the anti-sigma-factor antagonist family.</text>
</comment>
<dbReference type="NCBIfam" id="TIGR00377">
    <property type="entry name" value="ant_ant_sig"/>
    <property type="match status" value="1"/>
</dbReference>
<gene>
    <name evidence="3" type="ORF">LCGC14_2072630</name>
</gene>
<reference evidence="3" key="1">
    <citation type="journal article" date="2015" name="Nature">
        <title>Complex archaea that bridge the gap between prokaryotes and eukaryotes.</title>
        <authorList>
            <person name="Spang A."/>
            <person name="Saw J.H."/>
            <person name="Jorgensen S.L."/>
            <person name="Zaremba-Niedzwiedzka K."/>
            <person name="Martijn J."/>
            <person name="Lind A.E."/>
            <person name="van Eijk R."/>
            <person name="Schleper C."/>
            <person name="Guy L."/>
            <person name="Ettema T.J."/>
        </authorList>
    </citation>
    <scope>NUCLEOTIDE SEQUENCE</scope>
</reference>
<dbReference type="PROSITE" id="PS50801">
    <property type="entry name" value="STAS"/>
    <property type="match status" value="1"/>
</dbReference>
<evidence type="ECO:0000259" key="2">
    <source>
        <dbReference type="PROSITE" id="PS50801"/>
    </source>
</evidence>
<accession>A0A0F9HEZ1</accession>
<dbReference type="Gene3D" id="3.30.750.24">
    <property type="entry name" value="STAS domain"/>
    <property type="match status" value="1"/>
</dbReference>
<dbReference type="Pfam" id="PF01740">
    <property type="entry name" value="STAS"/>
    <property type="match status" value="1"/>
</dbReference>
<dbReference type="SUPFAM" id="SSF52091">
    <property type="entry name" value="SpoIIaa-like"/>
    <property type="match status" value="1"/>
</dbReference>
<dbReference type="InterPro" id="IPR002645">
    <property type="entry name" value="STAS_dom"/>
</dbReference>
<evidence type="ECO:0000256" key="1">
    <source>
        <dbReference type="ARBA" id="ARBA00009013"/>
    </source>
</evidence>
<evidence type="ECO:0000313" key="3">
    <source>
        <dbReference type="EMBL" id="KKL73662.1"/>
    </source>
</evidence>
<feature type="domain" description="STAS" evidence="2">
    <location>
        <begin position="3"/>
        <end position="75"/>
    </location>
</feature>
<sequence length="121" mass="13492">MSLDINCETSSGVFILSAHGEMDFHNFRTLRSAVEQGLADGEKRFLLDLADISYLDSSALGSLLYCQKKIREHHGHMAVISSEALTDILNLTHLDSYFSMVDSINDGRQWLSEDKHSAMNG</sequence>
<proteinExistence type="inferred from homology"/>
<dbReference type="PANTHER" id="PTHR33495">
    <property type="entry name" value="ANTI-SIGMA FACTOR ANTAGONIST TM_1081-RELATED-RELATED"/>
    <property type="match status" value="1"/>
</dbReference>
<dbReference type="CDD" id="cd07043">
    <property type="entry name" value="STAS_anti-anti-sigma_factors"/>
    <property type="match status" value="1"/>
</dbReference>
<dbReference type="InterPro" id="IPR036513">
    <property type="entry name" value="STAS_dom_sf"/>
</dbReference>
<dbReference type="GO" id="GO:0043856">
    <property type="term" value="F:anti-sigma factor antagonist activity"/>
    <property type="evidence" value="ECO:0007669"/>
    <property type="project" value="InterPro"/>
</dbReference>
<dbReference type="AlphaFoldDB" id="A0A0F9HEZ1"/>
<name>A0A0F9HEZ1_9ZZZZ</name>